<evidence type="ECO:0000313" key="1">
    <source>
        <dbReference type="EMBL" id="OIK28368.1"/>
    </source>
</evidence>
<dbReference type="OrthoDB" id="4333916at2"/>
<name>A0A1J4Q8F6_9ACTN</name>
<reference evidence="1" key="1">
    <citation type="submission" date="2016-10" db="EMBL/GenBank/DDBJ databases">
        <title>Genome sequence of Streptomyces malaysiense MUSC 136.</title>
        <authorList>
            <person name="Lee L.-H."/>
            <person name="Ser H.-L."/>
        </authorList>
    </citation>
    <scope>NUCLEOTIDE SEQUENCE [LARGE SCALE GENOMIC DNA]</scope>
    <source>
        <strain evidence="1">MUSC 136</strain>
    </source>
</reference>
<sequence>MFQDAPIYHQLVAERGDVPARVRDAATSILRELEHVMGATALPALSTSPLPMRQPDAAARAALQLPRP</sequence>
<protein>
    <submittedName>
        <fullName evidence="1">Uncharacterized protein</fullName>
    </submittedName>
</protein>
<organism evidence="1 2">
    <name type="scientific">Streptomyces malaysiense</name>
    <dbReference type="NCBI Taxonomy" id="1428626"/>
    <lineage>
        <taxon>Bacteria</taxon>
        <taxon>Bacillati</taxon>
        <taxon>Actinomycetota</taxon>
        <taxon>Actinomycetes</taxon>
        <taxon>Kitasatosporales</taxon>
        <taxon>Streptomycetaceae</taxon>
        <taxon>Streptomyces</taxon>
    </lineage>
</organism>
<accession>A0A1J4Q8F6</accession>
<proteinExistence type="predicted"/>
<gene>
    <name evidence="1" type="ORF">VT52_006855</name>
</gene>
<keyword evidence="2" id="KW-1185">Reference proteome</keyword>
<comment type="caution">
    <text evidence="1">The sequence shown here is derived from an EMBL/GenBank/DDBJ whole genome shotgun (WGS) entry which is preliminary data.</text>
</comment>
<evidence type="ECO:0000313" key="2">
    <source>
        <dbReference type="Proteomes" id="UP000034838"/>
    </source>
</evidence>
<dbReference type="Proteomes" id="UP000034838">
    <property type="component" value="Unassembled WGS sequence"/>
</dbReference>
<dbReference type="EMBL" id="LBDA02000012">
    <property type="protein sequence ID" value="OIK28368.1"/>
    <property type="molecule type" value="Genomic_DNA"/>
</dbReference>
<dbReference type="AlphaFoldDB" id="A0A1J4Q8F6"/>